<evidence type="ECO:0000256" key="2">
    <source>
        <dbReference type="SAM" id="Phobius"/>
    </source>
</evidence>
<feature type="region of interest" description="Disordered" evidence="1">
    <location>
        <begin position="13"/>
        <end position="50"/>
    </location>
</feature>
<accession>A0A1G2SJ31</accession>
<protein>
    <recommendedName>
        <fullName evidence="3">GlxA-like beta barrel domain-containing protein</fullName>
    </recommendedName>
</protein>
<reference evidence="4 5" key="1">
    <citation type="journal article" date="2016" name="Nat. Commun.">
        <title>Thousands of microbial genomes shed light on interconnected biogeochemical processes in an aquifer system.</title>
        <authorList>
            <person name="Anantharaman K."/>
            <person name="Brown C.T."/>
            <person name="Hug L.A."/>
            <person name="Sharon I."/>
            <person name="Castelle C.J."/>
            <person name="Probst A.J."/>
            <person name="Thomas B.C."/>
            <person name="Singh A."/>
            <person name="Wilkins M.J."/>
            <person name="Karaoz U."/>
            <person name="Brodie E.L."/>
            <person name="Williams K.H."/>
            <person name="Hubbard S.S."/>
            <person name="Banfield J.F."/>
        </authorList>
    </citation>
    <scope>NUCLEOTIDE SEQUENCE [LARGE SCALE GENOMIC DNA]</scope>
</reference>
<evidence type="ECO:0000256" key="1">
    <source>
        <dbReference type="SAM" id="MobiDB-lite"/>
    </source>
</evidence>
<dbReference type="STRING" id="1802730.A2591_02005"/>
<dbReference type="EMBL" id="MHUZ01000031">
    <property type="protein sequence ID" value="OHA85083.1"/>
    <property type="molecule type" value="Genomic_DNA"/>
</dbReference>
<dbReference type="AlphaFoldDB" id="A0A1G2SJ31"/>
<keyword evidence="2" id="KW-1133">Transmembrane helix</keyword>
<dbReference type="InterPro" id="IPR049305">
    <property type="entry name" value="GlxA-like_b-barrel"/>
</dbReference>
<sequence length="496" mass="53575">MERPRLIQDIVVPKRQGASTLPDAGARPKRSIREITRDSEPTRPDLATPVKGAEIVSVPSVFSSEVYKEDHVQEPSRASADKSNEPPHEELFTEEVASHRPGRPVGMWIGAFFSSILLIVAASNYFYSVSVSVAPTQNAVQVSKEITARTDGGAGSIRFETVQFSEEALQQVEATGEADVARKASGRIVVYNAYGDKAQRLIKNTRFETPDGKIYRIDESITIPGATGAGTDQTPGQIEVVVYADAPGKEYNIGLVDFTIPGFKGDPRYDKIFAKSKTEMSGGALGKMKVVSNEERTTTVERLKAELASTLATKARAQAPQGFVLTDGATRISYEEIEKSSEDLGKNEALIAVRGTVHAVLLSASDLAAVLAEGSLQGSGYDPAKHQGMVRLIDAETLLLAPKTELPLENTKEFAATISGTGNFVWEVDAEALAKDLVGTSLANFNTFVGTNYPSIARADTNRRPFWAFWASDFPETSDDIVIKIEELEPSASLGE</sequence>
<evidence type="ECO:0000313" key="5">
    <source>
        <dbReference type="Proteomes" id="UP000178168"/>
    </source>
</evidence>
<organism evidence="4 5">
    <name type="scientific">Candidatus Yonathbacteria bacterium RIFOXYD1_FULL_52_36</name>
    <dbReference type="NCBI Taxonomy" id="1802730"/>
    <lineage>
        <taxon>Bacteria</taxon>
        <taxon>Candidatus Yonathiibacteriota</taxon>
    </lineage>
</organism>
<comment type="caution">
    <text evidence="4">The sequence shown here is derived from an EMBL/GenBank/DDBJ whole genome shotgun (WGS) entry which is preliminary data.</text>
</comment>
<feature type="domain" description="GlxA-like beta barrel" evidence="3">
    <location>
        <begin position="183"/>
        <end position="267"/>
    </location>
</feature>
<feature type="compositionally biased region" description="Basic and acidic residues" evidence="1">
    <location>
        <begin position="31"/>
        <end position="43"/>
    </location>
</feature>
<dbReference type="Proteomes" id="UP000178168">
    <property type="component" value="Unassembled WGS sequence"/>
</dbReference>
<keyword evidence="2" id="KW-0472">Membrane</keyword>
<feature type="region of interest" description="Disordered" evidence="1">
    <location>
        <begin position="67"/>
        <end position="97"/>
    </location>
</feature>
<feature type="transmembrane region" description="Helical" evidence="2">
    <location>
        <begin position="105"/>
        <end position="127"/>
    </location>
</feature>
<gene>
    <name evidence="4" type="ORF">A2591_02005</name>
</gene>
<feature type="compositionally biased region" description="Basic and acidic residues" evidence="1">
    <location>
        <begin position="67"/>
        <end position="91"/>
    </location>
</feature>
<proteinExistence type="predicted"/>
<name>A0A1G2SJ31_9BACT</name>
<keyword evidence="2" id="KW-0812">Transmembrane</keyword>
<evidence type="ECO:0000259" key="3">
    <source>
        <dbReference type="Pfam" id="PF21110"/>
    </source>
</evidence>
<evidence type="ECO:0000313" key="4">
    <source>
        <dbReference type="EMBL" id="OHA85083.1"/>
    </source>
</evidence>
<dbReference type="Pfam" id="PF21110">
    <property type="entry name" value="GlxA"/>
    <property type="match status" value="1"/>
</dbReference>